<dbReference type="GO" id="GO:0005634">
    <property type="term" value="C:nucleus"/>
    <property type="evidence" value="ECO:0007669"/>
    <property type="project" value="TreeGrafter"/>
</dbReference>
<feature type="domain" description="MADF" evidence="2">
    <location>
        <begin position="5"/>
        <end position="94"/>
    </location>
</feature>
<dbReference type="Pfam" id="PF10545">
    <property type="entry name" value="MADF_DNA_bdg"/>
    <property type="match status" value="1"/>
</dbReference>
<feature type="compositionally biased region" description="Polar residues" evidence="1">
    <location>
        <begin position="119"/>
        <end position="128"/>
    </location>
</feature>
<dbReference type="InterPro" id="IPR006578">
    <property type="entry name" value="MADF-dom"/>
</dbReference>
<feature type="region of interest" description="Disordered" evidence="1">
    <location>
        <begin position="114"/>
        <end position="140"/>
    </location>
</feature>
<evidence type="ECO:0000256" key="1">
    <source>
        <dbReference type="SAM" id="MobiDB-lite"/>
    </source>
</evidence>
<dbReference type="PANTHER" id="PTHR12243:SF69">
    <property type="entry name" value="SI:CH73-59F11.3"/>
    <property type="match status" value="1"/>
</dbReference>
<dbReference type="GO" id="GO:0005667">
    <property type="term" value="C:transcription regulator complex"/>
    <property type="evidence" value="ECO:0007669"/>
    <property type="project" value="TreeGrafter"/>
</dbReference>
<dbReference type="GO" id="GO:0006357">
    <property type="term" value="P:regulation of transcription by RNA polymerase II"/>
    <property type="evidence" value="ECO:0007669"/>
    <property type="project" value="TreeGrafter"/>
</dbReference>
<sequence length="277" mass="31126">MDDEKLIALVETRNELFDKSSPYYKLQSRKDALWNEIGRELNASGEMCRRRWLTLRCRYGREVRKANAPSGSGMEFKSQWHLLEAMKFLKTHIVPRPVRCSQIICETAVGDQGELQSPAEETQLQTQGHAHESEVPSPLWPLSPLSPITISLPSPSPPFPVAQRVVEKPSPTSSTSTSLPSPPCSTQVATKKGRKRESSVSSTSEVEQKMIEAIELCKNKWSSTQPTQQTQQQQSANPAVQSFCNLMVSILNKMDEEKQARAIEKMLQTAFEVQREA</sequence>
<accession>A0A034WGL2</accession>
<dbReference type="SMART" id="SM00595">
    <property type="entry name" value="MADF"/>
    <property type="match status" value="1"/>
</dbReference>
<dbReference type="EMBL" id="GAKP01005687">
    <property type="protein sequence ID" value="JAC53265.1"/>
    <property type="molecule type" value="Transcribed_RNA"/>
</dbReference>
<dbReference type="PROSITE" id="PS51029">
    <property type="entry name" value="MADF"/>
    <property type="match status" value="1"/>
</dbReference>
<dbReference type="AlphaFoldDB" id="A0A034WGL2"/>
<proteinExistence type="predicted"/>
<reference evidence="3" key="1">
    <citation type="journal article" date="2014" name="BMC Genomics">
        <title>Characterizing the developmental transcriptome of the oriental fruit fly, Bactrocera dorsalis (Diptera: Tephritidae) through comparative genomic analysis with Drosophila melanogaster utilizing modENCODE datasets.</title>
        <authorList>
            <person name="Geib S.M."/>
            <person name="Calla B."/>
            <person name="Hall B."/>
            <person name="Hou S."/>
            <person name="Manoukis N.C."/>
        </authorList>
    </citation>
    <scope>NUCLEOTIDE SEQUENCE</scope>
    <source>
        <strain evidence="3">Punador</strain>
    </source>
</reference>
<dbReference type="PANTHER" id="PTHR12243">
    <property type="entry name" value="MADF DOMAIN TRANSCRIPTION FACTOR"/>
    <property type="match status" value="1"/>
</dbReference>
<dbReference type="OrthoDB" id="5779735at2759"/>
<name>A0A034WGL2_BACDO</name>
<protein>
    <recommendedName>
        <fullName evidence="2">MADF domain-containing protein</fullName>
    </recommendedName>
</protein>
<organism evidence="3">
    <name type="scientific">Bactrocera dorsalis</name>
    <name type="common">Oriental fruit fly</name>
    <name type="synonym">Dacus dorsalis</name>
    <dbReference type="NCBI Taxonomy" id="27457"/>
    <lineage>
        <taxon>Eukaryota</taxon>
        <taxon>Metazoa</taxon>
        <taxon>Ecdysozoa</taxon>
        <taxon>Arthropoda</taxon>
        <taxon>Hexapoda</taxon>
        <taxon>Insecta</taxon>
        <taxon>Pterygota</taxon>
        <taxon>Neoptera</taxon>
        <taxon>Endopterygota</taxon>
        <taxon>Diptera</taxon>
        <taxon>Brachycera</taxon>
        <taxon>Muscomorpha</taxon>
        <taxon>Tephritoidea</taxon>
        <taxon>Tephritidae</taxon>
        <taxon>Bactrocera</taxon>
        <taxon>Bactrocera</taxon>
    </lineage>
</organism>
<dbReference type="InterPro" id="IPR039353">
    <property type="entry name" value="TF_Adf1"/>
</dbReference>
<feature type="compositionally biased region" description="Low complexity" evidence="1">
    <location>
        <begin position="169"/>
        <end position="179"/>
    </location>
</feature>
<evidence type="ECO:0000313" key="3">
    <source>
        <dbReference type="EMBL" id="JAC53265.1"/>
    </source>
</evidence>
<feature type="region of interest" description="Disordered" evidence="1">
    <location>
        <begin position="161"/>
        <end position="206"/>
    </location>
</feature>
<evidence type="ECO:0000259" key="2">
    <source>
        <dbReference type="PROSITE" id="PS51029"/>
    </source>
</evidence>